<dbReference type="InterPro" id="IPR014942">
    <property type="entry name" value="AbiEii"/>
</dbReference>
<keyword evidence="2" id="KW-1185">Reference proteome</keyword>
<dbReference type="Proteomes" id="UP001380365">
    <property type="component" value="Unassembled WGS sequence"/>
</dbReference>
<keyword evidence="1" id="KW-0808">Transferase</keyword>
<accession>A0ABU8Q9Q8</accession>
<protein>
    <submittedName>
        <fullName evidence="1">Nucleotidyl transferase AbiEii/AbiGii toxin family protein</fullName>
    </submittedName>
</protein>
<gene>
    <name evidence="1" type="ORF">WH159_17065</name>
</gene>
<dbReference type="EMBL" id="JBBGZA010000002">
    <property type="protein sequence ID" value="MEJ5096230.1"/>
    <property type="molecule type" value="Genomic_DNA"/>
</dbReference>
<evidence type="ECO:0000313" key="1">
    <source>
        <dbReference type="EMBL" id="MEJ5096230.1"/>
    </source>
</evidence>
<reference evidence="1 2" key="1">
    <citation type="submission" date="2023-12" db="EMBL/GenBank/DDBJ databases">
        <title>Gut-associated functions are favored during microbiome assembly across C. elegans life.</title>
        <authorList>
            <person name="Zimmermann J."/>
        </authorList>
    </citation>
    <scope>NUCLEOTIDE SEQUENCE [LARGE SCALE GENOMIC DNA]</scope>
    <source>
        <strain evidence="1 2">JUb134</strain>
    </source>
</reference>
<organism evidence="1 2">
    <name type="scientific">Sphingomonas molluscorum</name>
    <dbReference type="NCBI Taxonomy" id="418184"/>
    <lineage>
        <taxon>Bacteria</taxon>
        <taxon>Pseudomonadati</taxon>
        <taxon>Pseudomonadota</taxon>
        <taxon>Alphaproteobacteria</taxon>
        <taxon>Sphingomonadales</taxon>
        <taxon>Sphingomonadaceae</taxon>
        <taxon>Sphingomonas</taxon>
    </lineage>
</organism>
<dbReference type="Pfam" id="PF08843">
    <property type="entry name" value="AbiEii"/>
    <property type="match status" value="1"/>
</dbReference>
<proteinExistence type="predicted"/>
<evidence type="ECO:0000313" key="2">
    <source>
        <dbReference type="Proteomes" id="UP001380365"/>
    </source>
</evidence>
<comment type="caution">
    <text evidence="1">The sequence shown here is derived from an EMBL/GenBank/DDBJ whole genome shotgun (WGS) entry which is preliminary data.</text>
</comment>
<dbReference type="GO" id="GO:0016740">
    <property type="term" value="F:transferase activity"/>
    <property type="evidence" value="ECO:0007669"/>
    <property type="project" value="UniProtKB-KW"/>
</dbReference>
<name>A0ABU8Q9Q8_9SPHN</name>
<sequence>MTDDLQSANQYDDRTSNAVRSVLVEIGQTLGSYRGKFAVIGGAVPWLLLEDSEMRHVGTADIDLSLDAEALAEDAEYAGLVESLHKQGYAPGEDLKNFQMMRTVDPGDGGAPITIVVDFLRPYDSVIEKNRPPLTTDFATQRAFGADLATRFYEMVAVEGAMPNGGINRVMIAVASIPALLAMKGHALDGRDKPKDAYDVYFSIRNFPGGIEALAAACVPLLSERSAAEGFAKIAGKFRSFEDFGPTSVRRFVEGTDILEDRSPDEWQQDALGQVQAWLAAIGYGERAS</sequence>
<dbReference type="RefSeq" id="WP_030540690.1">
    <property type="nucleotide sequence ID" value="NZ_JBBGZA010000002.1"/>
</dbReference>